<evidence type="ECO:0000313" key="2">
    <source>
        <dbReference type="Proteomes" id="UP000799771"/>
    </source>
</evidence>
<dbReference type="EMBL" id="ML977501">
    <property type="protein sequence ID" value="KAF2132324.1"/>
    <property type="molecule type" value="Genomic_DNA"/>
</dbReference>
<gene>
    <name evidence="1" type="ORF">P153DRAFT_188942</name>
</gene>
<evidence type="ECO:0000313" key="1">
    <source>
        <dbReference type="EMBL" id="KAF2132324.1"/>
    </source>
</evidence>
<accession>A0A6A6AN15</accession>
<name>A0A6A6AN15_9PLEO</name>
<dbReference type="Proteomes" id="UP000799771">
    <property type="component" value="Unassembled WGS sequence"/>
</dbReference>
<dbReference type="GeneID" id="54402856"/>
<reference evidence="1" key="1">
    <citation type="journal article" date="2020" name="Stud. Mycol.">
        <title>101 Dothideomycetes genomes: a test case for predicting lifestyles and emergence of pathogens.</title>
        <authorList>
            <person name="Haridas S."/>
            <person name="Albert R."/>
            <person name="Binder M."/>
            <person name="Bloem J."/>
            <person name="Labutti K."/>
            <person name="Salamov A."/>
            <person name="Andreopoulos B."/>
            <person name="Baker S."/>
            <person name="Barry K."/>
            <person name="Bills G."/>
            <person name="Bluhm B."/>
            <person name="Cannon C."/>
            <person name="Castanera R."/>
            <person name="Culley D."/>
            <person name="Daum C."/>
            <person name="Ezra D."/>
            <person name="Gonzalez J."/>
            <person name="Henrissat B."/>
            <person name="Kuo A."/>
            <person name="Liang C."/>
            <person name="Lipzen A."/>
            <person name="Lutzoni F."/>
            <person name="Magnuson J."/>
            <person name="Mondo S."/>
            <person name="Nolan M."/>
            <person name="Ohm R."/>
            <person name="Pangilinan J."/>
            <person name="Park H.-J."/>
            <person name="Ramirez L."/>
            <person name="Alfaro M."/>
            <person name="Sun H."/>
            <person name="Tritt A."/>
            <person name="Yoshinaga Y."/>
            <person name="Zwiers L.-H."/>
            <person name="Turgeon B."/>
            <person name="Goodwin S."/>
            <person name="Spatafora J."/>
            <person name="Crous P."/>
            <person name="Grigoriev I."/>
        </authorList>
    </citation>
    <scope>NUCLEOTIDE SEQUENCE</scope>
    <source>
        <strain evidence="1">CBS 119687</strain>
    </source>
</reference>
<organism evidence="1 2">
    <name type="scientific">Dothidotthia symphoricarpi CBS 119687</name>
    <dbReference type="NCBI Taxonomy" id="1392245"/>
    <lineage>
        <taxon>Eukaryota</taxon>
        <taxon>Fungi</taxon>
        <taxon>Dikarya</taxon>
        <taxon>Ascomycota</taxon>
        <taxon>Pezizomycotina</taxon>
        <taxon>Dothideomycetes</taxon>
        <taxon>Pleosporomycetidae</taxon>
        <taxon>Pleosporales</taxon>
        <taxon>Dothidotthiaceae</taxon>
        <taxon>Dothidotthia</taxon>
    </lineage>
</organism>
<dbReference type="RefSeq" id="XP_033526711.1">
    <property type="nucleotide sequence ID" value="XM_033662424.1"/>
</dbReference>
<proteinExistence type="predicted"/>
<dbReference type="AlphaFoldDB" id="A0A6A6AN15"/>
<sequence length="110" mass="12028">MLFLLTRGLRKILFKFEEDEKVLRCLIAELSTGLACLAIGVFPRELQALTTWPAPSSVIALCICSDLDGTIRASPLSRAVMKYALATCQSGPTRSGHGRGPLKRFEFQAS</sequence>
<keyword evidence="2" id="KW-1185">Reference proteome</keyword>
<protein>
    <submittedName>
        <fullName evidence="1">Uncharacterized protein</fullName>
    </submittedName>
</protein>